<reference evidence="1" key="1">
    <citation type="submission" date="2018-01" db="EMBL/GenBank/DDBJ databases">
        <title>An insight into the sialome of Amazonian anophelines.</title>
        <authorList>
            <person name="Ribeiro J.M."/>
            <person name="Scarpassa V."/>
            <person name="Calvo E."/>
        </authorList>
    </citation>
    <scope>NUCLEOTIDE SEQUENCE</scope>
</reference>
<sequence>MTSMEAPFASRRFAMSSALLRIAISNAPSSSSAASTGSGVMCLSNVRTMVTLRLLTASSNGVTPSLFANRGLAPYLSSSFTRARSLHRHARCIGVVRKHVLATSIP</sequence>
<dbReference type="EMBL" id="GGFL01011860">
    <property type="protein sequence ID" value="MBW76038.1"/>
    <property type="molecule type" value="Transcribed_RNA"/>
</dbReference>
<dbReference type="AlphaFoldDB" id="A0A2M4DFT8"/>
<organism evidence="1">
    <name type="scientific">Anopheles darlingi</name>
    <name type="common">Mosquito</name>
    <dbReference type="NCBI Taxonomy" id="43151"/>
    <lineage>
        <taxon>Eukaryota</taxon>
        <taxon>Metazoa</taxon>
        <taxon>Ecdysozoa</taxon>
        <taxon>Arthropoda</taxon>
        <taxon>Hexapoda</taxon>
        <taxon>Insecta</taxon>
        <taxon>Pterygota</taxon>
        <taxon>Neoptera</taxon>
        <taxon>Endopterygota</taxon>
        <taxon>Diptera</taxon>
        <taxon>Nematocera</taxon>
        <taxon>Culicoidea</taxon>
        <taxon>Culicidae</taxon>
        <taxon>Anophelinae</taxon>
        <taxon>Anopheles</taxon>
    </lineage>
</organism>
<proteinExistence type="predicted"/>
<accession>A0A2M4DFT8</accession>
<protein>
    <submittedName>
        <fullName evidence="1">Putative secreted protein</fullName>
    </submittedName>
</protein>
<name>A0A2M4DFT8_ANODA</name>
<evidence type="ECO:0000313" key="1">
    <source>
        <dbReference type="EMBL" id="MBW76038.1"/>
    </source>
</evidence>